<dbReference type="InterPro" id="IPR021682">
    <property type="entry name" value="DUF2933"/>
</dbReference>
<sequence>MDWTWLLLLLCPLMMIFMMKGMHGTHGKHEHQTEKEILELKKENQRLSQELEHLRKNTG</sequence>
<keyword evidence="3" id="KW-1185">Reference proteome</keyword>
<gene>
    <name evidence="2" type="ORF">ACFQWB_17110</name>
</gene>
<accession>A0ABW2V687</accession>
<keyword evidence="1" id="KW-0175">Coiled coil</keyword>
<evidence type="ECO:0000313" key="3">
    <source>
        <dbReference type="Proteomes" id="UP001596528"/>
    </source>
</evidence>
<dbReference type="EMBL" id="JBHTGQ010000055">
    <property type="protein sequence ID" value="MFC7751636.1"/>
    <property type="molecule type" value="Genomic_DNA"/>
</dbReference>
<organism evidence="2 3">
    <name type="scientific">Paenibacillus thermoaerophilus</name>
    <dbReference type="NCBI Taxonomy" id="1215385"/>
    <lineage>
        <taxon>Bacteria</taxon>
        <taxon>Bacillati</taxon>
        <taxon>Bacillota</taxon>
        <taxon>Bacilli</taxon>
        <taxon>Bacillales</taxon>
        <taxon>Paenibacillaceae</taxon>
        <taxon>Paenibacillus</taxon>
    </lineage>
</organism>
<dbReference type="Proteomes" id="UP001596528">
    <property type="component" value="Unassembled WGS sequence"/>
</dbReference>
<dbReference type="Pfam" id="PF11666">
    <property type="entry name" value="DUF2933"/>
    <property type="match status" value="1"/>
</dbReference>
<evidence type="ECO:0000313" key="2">
    <source>
        <dbReference type="EMBL" id="MFC7751636.1"/>
    </source>
</evidence>
<feature type="coiled-coil region" evidence="1">
    <location>
        <begin position="30"/>
        <end position="57"/>
    </location>
</feature>
<name>A0ABW2V687_9BACL</name>
<evidence type="ECO:0000256" key="1">
    <source>
        <dbReference type="SAM" id="Coils"/>
    </source>
</evidence>
<reference evidence="3" key="1">
    <citation type="journal article" date="2019" name="Int. J. Syst. Evol. Microbiol.">
        <title>The Global Catalogue of Microorganisms (GCM) 10K type strain sequencing project: providing services to taxonomists for standard genome sequencing and annotation.</title>
        <authorList>
            <consortium name="The Broad Institute Genomics Platform"/>
            <consortium name="The Broad Institute Genome Sequencing Center for Infectious Disease"/>
            <person name="Wu L."/>
            <person name="Ma J."/>
        </authorList>
    </citation>
    <scope>NUCLEOTIDE SEQUENCE [LARGE SCALE GENOMIC DNA]</scope>
    <source>
        <strain evidence="3">JCM 18657</strain>
    </source>
</reference>
<proteinExistence type="predicted"/>
<protein>
    <submittedName>
        <fullName evidence="2">DUF2933 domain-containing protein</fullName>
    </submittedName>
</protein>
<dbReference type="RefSeq" id="WP_138790804.1">
    <property type="nucleotide sequence ID" value="NZ_JBHTGQ010000055.1"/>
</dbReference>
<comment type="caution">
    <text evidence="2">The sequence shown here is derived from an EMBL/GenBank/DDBJ whole genome shotgun (WGS) entry which is preliminary data.</text>
</comment>